<accession>A0A1F5YNX6</accession>
<dbReference type="Pfam" id="PF17782">
    <property type="entry name" value="WHD_DprA"/>
    <property type="match status" value="1"/>
</dbReference>
<feature type="domain" description="Smf/DprA SLOG" evidence="2">
    <location>
        <begin position="77"/>
        <end position="286"/>
    </location>
</feature>
<dbReference type="AlphaFoldDB" id="A0A1F5YNX6"/>
<protein>
    <submittedName>
        <fullName evidence="4">DNA protecting protein DprA</fullName>
    </submittedName>
</protein>
<feature type="domain" description="DprA winged helix" evidence="3">
    <location>
        <begin position="296"/>
        <end position="352"/>
    </location>
</feature>
<proteinExistence type="inferred from homology"/>
<dbReference type="InterPro" id="IPR041614">
    <property type="entry name" value="DprA_WH"/>
</dbReference>
<evidence type="ECO:0000313" key="5">
    <source>
        <dbReference type="Proteomes" id="UP000178448"/>
    </source>
</evidence>
<name>A0A1F5YNX6_9BACT</name>
<sequence>MPYWIAFSVFPGIGPLRFTALTTRFGSARNAWRAKVTDIAGVIGPALTAAFDRFRRGFDGASYADRLKKLQIHPVSRVDPHYPQLLREIPDAPILLYVRGQKYLPALSAERTVAVVGTRRMTPYGRLVTESIVAGLVPYSVTVVSGLAFGIDAVAHRAALTGGLPTVAVLGCGVDIIAPPSNSSLYNDIVSGGGAVISEMPLGHRPAKGLFPSRNRIISGMSRGVVVTEGSDTSGSLITARYAADQGRDVFAVPGPITSSLSRAPAILIKNGARLAESAEDIAEELGFVRRNKPLSQAAPADATQATVINLLAEGPLQIDEIIRSSGLTSREIAATLTLLEFAGLVKDLGGKLYSLV</sequence>
<dbReference type="PANTHER" id="PTHR43022:SF1">
    <property type="entry name" value="PROTEIN SMF"/>
    <property type="match status" value="1"/>
</dbReference>
<comment type="caution">
    <text evidence="4">The sequence shown here is derived from an EMBL/GenBank/DDBJ whole genome shotgun (WGS) entry which is preliminary data.</text>
</comment>
<dbReference type="Gene3D" id="1.10.10.10">
    <property type="entry name" value="Winged helix-like DNA-binding domain superfamily/Winged helix DNA-binding domain"/>
    <property type="match status" value="1"/>
</dbReference>
<evidence type="ECO:0000256" key="1">
    <source>
        <dbReference type="ARBA" id="ARBA00006525"/>
    </source>
</evidence>
<dbReference type="Gene3D" id="3.40.50.450">
    <property type="match status" value="1"/>
</dbReference>
<evidence type="ECO:0000259" key="2">
    <source>
        <dbReference type="Pfam" id="PF02481"/>
    </source>
</evidence>
<comment type="similarity">
    <text evidence="1">Belongs to the DprA/Smf family.</text>
</comment>
<dbReference type="NCBIfam" id="TIGR00732">
    <property type="entry name" value="dprA"/>
    <property type="match status" value="1"/>
</dbReference>
<dbReference type="Pfam" id="PF02481">
    <property type="entry name" value="DNA_processg_A"/>
    <property type="match status" value="1"/>
</dbReference>
<gene>
    <name evidence="4" type="ORF">A2Z33_00130</name>
</gene>
<reference evidence="4 5" key="1">
    <citation type="journal article" date="2016" name="Nat. Commun.">
        <title>Thousands of microbial genomes shed light on interconnected biogeochemical processes in an aquifer system.</title>
        <authorList>
            <person name="Anantharaman K."/>
            <person name="Brown C.T."/>
            <person name="Hug L.A."/>
            <person name="Sharon I."/>
            <person name="Castelle C.J."/>
            <person name="Probst A.J."/>
            <person name="Thomas B.C."/>
            <person name="Singh A."/>
            <person name="Wilkins M.J."/>
            <person name="Karaoz U."/>
            <person name="Brodie E.L."/>
            <person name="Williams K.H."/>
            <person name="Hubbard S.S."/>
            <person name="Banfield J.F."/>
        </authorList>
    </citation>
    <scope>NUCLEOTIDE SEQUENCE [LARGE SCALE GENOMIC DNA]</scope>
</reference>
<dbReference type="PANTHER" id="PTHR43022">
    <property type="entry name" value="PROTEIN SMF"/>
    <property type="match status" value="1"/>
</dbReference>
<dbReference type="InterPro" id="IPR057666">
    <property type="entry name" value="DrpA_SLOG"/>
</dbReference>
<dbReference type="GO" id="GO:0009294">
    <property type="term" value="P:DNA-mediated transformation"/>
    <property type="evidence" value="ECO:0007669"/>
    <property type="project" value="InterPro"/>
</dbReference>
<evidence type="ECO:0000259" key="3">
    <source>
        <dbReference type="Pfam" id="PF17782"/>
    </source>
</evidence>
<dbReference type="SUPFAM" id="SSF102405">
    <property type="entry name" value="MCP/YpsA-like"/>
    <property type="match status" value="1"/>
</dbReference>
<dbReference type="InterPro" id="IPR036388">
    <property type="entry name" value="WH-like_DNA-bd_sf"/>
</dbReference>
<dbReference type="InterPro" id="IPR003488">
    <property type="entry name" value="DprA"/>
</dbReference>
<organism evidence="4 5">
    <name type="scientific">Candidatus Gottesmanbacteria bacterium RBG_16_52_11</name>
    <dbReference type="NCBI Taxonomy" id="1798374"/>
    <lineage>
        <taxon>Bacteria</taxon>
        <taxon>Candidatus Gottesmaniibacteriota</taxon>
    </lineage>
</organism>
<dbReference type="Proteomes" id="UP000178448">
    <property type="component" value="Unassembled WGS sequence"/>
</dbReference>
<evidence type="ECO:0000313" key="4">
    <source>
        <dbReference type="EMBL" id="OGG01572.1"/>
    </source>
</evidence>
<dbReference type="EMBL" id="MFJD01000014">
    <property type="protein sequence ID" value="OGG01572.1"/>
    <property type="molecule type" value="Genomic_DNA"/>
</dbReference>
<dbReference type="STRING" id="1798374.A2Z33_00130"/>